<feature type="compositionally biased region" description="Polar residues" evidence="1">
    <location>
        <begin position="196"/>
        <end position="208"/>
    </location>
</feature>
<name>A0A1G2D4J8_9BACT</name>
<gene>
    <name evidence="2" type="ORF">A3D65_02890</name>
</gene>
<sequence length="226" mass="24025">MDNQYAIVVDCRSRDLQVFAASVTEAADRGLVLRKAADLGGLGELSGGEIPQTVILLGGYAAQSSAGFAEVVRPDHFYQRFLTGAAGFGWGTGDGRRGDALRPMTNRRGEKISVTVIVGGCSLTKVGGHRNSNTATAYAAFAGLKLRAQMRGEIIALEGQSDYTTSWAFKPNQPQNGLGGEFPAEHRGDIFAPKPSSESEVPTTNDSPSEIVDGDEFVEVEEVKEV</sequence>
<accession>A0A1G2D4J8</accession>
<evidence type="ECO:0000256" key="1">
    <source>
        <dbReference type="SAM" id="MobiDB-lite"/>
    </source>
</evidence>
<proteinExistence type="predicted"/>
<comment type="caution">
    <text evidence="2">The sequence shown here is derived from an EMBL/GenBank/DDBJ whole genome shotgun (WGS) entry which is preliminary data.</text>
</comment>
<evidence type="ECO:0000313" key="2">
    <source>
        <dbReference type="EMBL" id="OGZ07880.1"/>
    </source>
</evidence>
<dbReference type="AlphaFoldDB" id="A0A1G2D4J8"/>
<organism evidence="2 3">
    <name type="scientific">Candidatus Lloydbacteria bacterium RIFCSPHIGHO2_02_FULL_50_13</name>
    <dbReference type="NCBI Taxonomy" id="1798661"/>
    <lineage>
        <taxon>Bacteria</taxon>
        <taxon>Candidatus Lloydiibacteriota</taxon>
    </lineage>
</organism>
<protein>
    <submittedName>
        <fullName evidence="2">Uncharacterized protein</fullName>
    </submittedName>
</protein>
<evidence type="ECO:0000313" key="3">
    <source>
        <dbReference type="Proteomes" id="UP000177996"/>
    </source>
</evidence>
<dbReference type="Proteomes" id="UP000177996">
    <property type="component" value="Unassembled WGS sequence"/>
</dbReference>
<dbReference type="EMBL" id="MHLL01000050">
    <property type="protein sequence ID" value="OGZ07880.1"/>
    <property type="molecule type" value="Genomic_DNA"/>
</dbReference>
<reference evidence="2 3" key="1">
    <citation type="journal article" date="2016" name="Nat. Commun.">
        <title>Thousands of microbial genomes shed light on interconnected biogeochemical processes in an aquifer system.</title>
        <authorList>
            <person name="Anantharaman K."/>
            <person name="Brown C.T."/>
            <person name="Hug L.A."/>
            <person name="Sharon I."/>
            <person name="Castelle C.J."/>
            <person name="Probst A.J."/>
            <person name="Thomas B.C."/>
            <person name="Singh A."/>
            <person name="Wilkins M.J."/>
            <person name="Karaoz U."/>
            <person name="Brodie E.L."/>
            <person name="Williams K.H."/>
            <person name="Hubbard S.S."/>
            <person name="Banfield J.F."/>
        </authorList>
    </citation>
    <scope>NUCLEOTIDE SEQUENCE [LARGE SCALE GENOMIC DNA]</scope>
</reference>
<feature type="region of interest" description="Disordered" evidence="1">
    <location>
        <begin position="171"/>
        <end position="226"/>
    </location>
</feature>